<evidence type="ECO:0000313" key="10">
    <source>
        <dbReference type="Proteomes" id="UP000653578"/>
    </source>
</evidence>
<dbReference type="SUPFAM" id="SSF56801">
    <property type="entry name" value="Acetyl-CoA synthetase-like"/>
    <property type="match status" value="1"/>
</dbReference>
<reference evidence="9 10" key="1">
    <citation type="submission" date="2019-10" db="EMBL/GenBank/DDBJ databases">
        <title>Description of Paenibacillus humi sp. nov.</title>
        <authorList>
            <person name="Carlier A."/>
            <person name="Qi S."/>
        </authorList>
    </citation>
    <scope>NUCLEOTIDE SEQUENCE [LARGE SCALE GENOMIC DNA]</scope>
    <source>
        <strain evidence="9 10">LMG 31461</strain>
    </source>
</reference>
<dbReference type="InterPro" id="IPR023213">
    <property type="entry name" value="CAT-like_dom_sf"/>
</dbReference>
<keyword evidence="10" id="KW-1185">Reference proteome</keyword>
<evidence type="ECO:0000256" key="4">
    <source>
        <dbReference type="ARBA" id="ARBA00022553"/>
    </source>
</evidence>
<evidence type="ECO:0000256" key="7">
    <source>
        <dbReference type="ARBA" id="ARBA00023268"/>
    </source>
</evidence>
<dbReference type="PANTHER" id="PTHR45398">
    <property type="match status" value="1"/>
</dbReference>
<evidence type="ECO:0000256" key="1">
    <source>
        <dbReference type="ARBA" id="ARBA00001957"/>
    </source>
</evidence>
<gene>
    <name evidence="9" type="ORF">GC096_11965</name>
</gene>
<dbReference type="Gene3D" id="3.30.300.30">
    <property type="match status" value="1"/>
</dbReference>
<dbReference type="PROSITE" id="PS50075">
    <property type="entry name" value="CARRIER"/>
    <property type="match status" value="1"/>
</dbReference>
<dbReference type="Pfam" id="PF00668">
    <property type="entry name" value="Condensation"/>
    <property type="match status" value="2"/>
</dbReference>
<evidence type="ECO:0000256" key="6">
    <source>
        <dbReference type="ARBA" id="ARBA00023194"/>
    </source>
</evidence>
<dbReference type="NCBIfam" id="TIGR01720">
    <property type="entry name" value="NRPS-para261"/>
    <property type="match status" value="1"/>
</dbReference>
<dbReference type="PROSITE" id="PS00455">
    <property type="entry name" value="AMP_BINDING"/>
    <property type="match status" value="1"/>
</dbReference>
<evidence type="ECO:0000256" key="5">
    <source>
        <dbReference type="ARBA" id="ARBA00022598"/>
    </source>
</evidence>
<dbReference type="InterPro" id="IPR036736">
    <property type="entry name" value="ACP-like_sf"/>
</dbReference>
<dbReference type="InterPro" id="IPR001242">
    <property type="entry name" value="Condensation_dom"/>
</dbReference>
<dbReference type="EMBL" id="WHNY01000037">
    <property type="protein sequence ID" value="NOU64742.1"/>
    <property type="molecule type" value="Genomic_DNA"/>
</dbReference>
<dbReference type="InterPro" id="IPR006162">
    <property type="entry name" value="Ppantetheine_attach_site"/>
</dbReference>
<dbReference type="PROSITE" id="PS00012">
    <property type="entry name" value="PHOSPHOPANTETHEINE"/>
    <property type="match status" value="1"/>
</dbReference>
<keyword evidence="3" id="KW-0596">Phosphopantetheine</keyword>
<organism evidence="9 10">
    <name type="scientific">Paenibacillus plantarum</name>
    <dbReference type="NCBI Taxonomy" id="2654975"/>
    <lineage>
        <taxon>Bacteria</taxon>
        <taxon>Bacillati</taxon>
        <taxon>Bacillota</taxon>
        <taxon>Bacilli</taxon>
        <taxon>Bacillales</taxon>
        <taxon>Paenibacillaceae</taxon>
        <taxon>Paenibacillus</taxon>
    </lineage>
</organism>
<dbReference type="Gene3D" id="3.30.559.10">
    <property type="entry name" value="Chloramphenicol acetyltransferase-like domain"/>
    <property type="match status" value="2"/>
</dbReference>
<accession>A0ABX1X8U0</accession>
<dbReference type="Gene3D" id="3.30.559.30">
    <property type="entry name" value="Nonribosomal peptide synthetase, condensation domain"/>
    <property type="match status" value="2"/>
</dbReference>
<keyword evidence="6" id="KW-0045">Antibiotic biosynthesis</keyword>
<dbReference type="InterPro" id="IPR010060">
    <property type="entry name" value="NRPS_synth"/>
</dbReference>
<dbReference type="Pfam" id="PF00550">
    <property type="entry name" value="PP-binding"/>
    <property type="match status" value="1"/>
</dbReference>
<protein>
    <submittedName>
        <fullName evidence="9">Amino acid adenylation domain-containing protein</fullName>
    </submittedName>
</protein>
<dbReference type="SUPFAM" id="SSF47336">
    <property type="entry name" value="ACP-like"/>
    <property type="match status" value="1"/>
</dbReference>
<sequence length="1506" mass="175005">MLKGYTELLHLTHPQKRIWYLENIYPGTPMFNIGGPVIIHGTVNFNILKRAIHFFLYHNEGSRLRIVVKDNEAYQYISEFKEIKPNWIDFSILEQPNEAYQQWVENEAQKPFYMFDNDLFEFTFFKLSDEKHGYLPKFHHIIADGWTMQLLTKTISHCYESLLDGKEPAFNQVYSYKDYILKESLYLESERFIKDKKFWNVLFKDLSHVSLGKNSNSIKGRRKTYQLDATLSNRIREFANVQKVSLNTFFVFSYLLFRYKMTGITDIVIGTPVLNRSGKREKNTIGMFSNAMPCRFILNENSTVIDSLAKVNEDLGKFYFHQKYPYELLAKDLELKKNGIENLYNFCVNYYNTRLSTRIGGALLENTEFYNGHQIYSMQLVVKDWSEEEELLLDYDYKIDEYTEHDIDFMYKSLLILIDKMINESTELLSNLSLLTTEEEDLFIFQYNETRKEYSKSKTVIDLFMEQVARTPDRIAIRHGSRAMSYQELHNKSNLLADYLVQKGVLLEDIVGIYMHHSIEMIVALLAVLKSGAAYMPIDPTCPEDTLSYMIKEAKCNILLSSLNVKIESKLRCEIIEMNQFDWQQVMPKTRQAIYKSNNLAYVIFTSGSTGKPKGVLIEHKSLVNYIEWASNTYVTDEDEIFAFYSSLSFDLTVTSIFTPLICGLQIEVYGQEDQDDEYVLLRIIKDTRVTIIKLTPSHLSLISNMKFDHCSVRTLIVGGENLTTELARRTYENFNQKVDIYNEYGPTEATVGCMIHKYSAENDKGTSVPIGQPAANTQVYVLDKKLRPVPMGVIGEIYISGVGVARGYLNQPHLTYEKFIDHPLLEGQKLYVTKDLAKFIDQNTLVYLGRVDNQVKINGQRIELDELETRLKKHELIKEALVVSVKKEHSDKIYLCAYIVWKDGNKTADSYDIRKLLTHSLSDKLVPLQIVNLPCIPLTRNGKVDYAHLPIPEVDIHRTKRIQRNLTKNEETLIQVLRQILNKNISIEDDYFQMGADSIHAILISSKLRDLGYSLTVQDIMNHSIIADMALCMSKKSRGFIDQDQLDGDIKHTPITLWFFAQNLYNVNHYNQSIVLNLKQDITVIQMEQVLSVMIKHHDTLRLNYCAKTNTLYYNSGHLTRKIRIESFDLSNVPPEQQEGRYSQLSYELKSSFDIESGLLIKACYFILSDNNRKVLITAHHLVIDAVSWRIFIQDLELLLHQLSNKLDLILPEKTHSYRKWANKLNIYAQNIPTRNVLFWRNTQYTDEPRSLSSRSIKYNERSHQIVALDKEKTSLLLGTANFSYNTHTEELLMIALAYTLTEVSDTSNVWLEIESHGRDYFQDEINLTNTIGWFTVLYPIRLTVPNQKLDKLIMNLKEQIRTVPSNGLDYGVMKYLLEDERLKNCNVVKIRFNYLGDFSKDLENEFFATEISISEDDISQQNVGIYDTPVINCYVHKNQLYLMISNRSADFEGVKIDTFLMNYKQNINSIVEHCSITQKRHFTPSDFDTVDLTQEDLDRLFSIS</sequence>
<dbReference type="Gene3D" id="2.30.38.10">
    <property type="entry name" value="Luciferase, Domain 3"/>
    <property type="match status" value="1"/>
</dbReference>
<evidence type="ECO:0000259" key="8">
    <source>
        <dbReference type="PROSITE" id="PS50075"/>
    </source>
</evidence>
<comment type="caution">
    <text evidence="9">The sequence shown here is derived from an EMBL/GenBank/DDBJ whole genome shotgun (WGS) entry which is preliminary data.</text>
</comment>
<comment type="cofactor">
    <cofactor evidence="1">
        <name>pantetheine 4'-phosphate</name>
        <dbReference type="ChEBI" id="CHEBI:47942"/>
    </cofactor>
</comment>
<comment type="similarity">
    <text evidence="2">Belongs to the ATP-dependent AMP-binding enzyme family.</text>
</comment>
<keyword evidence="5" id="KW-0436">Ligase</keyword>
<dbReference type="PANTHER" id="PTHR45398:SF1">
    <property type="entry name" value="ENZYME, PUTATIVE (JCVI)-RELATED"/>
    <property type="match status" value="1"/>
</dbReference>
<evidence type="ECO:0000256" key="3">
    <source>
        <dbReference type="ARBA" id="ARBA00022450"/>
    </source>
</evidence>
<keyword evidence="4" id="KW-0597">Phosphoprotein</keyword>
<evidence type="ECO:0000256" key="2">
    <source>
        <dbReference type="ARBA" id="ARBA00006432"/>
    </source>
</evidence>
<evidence type="ECO:0000313" key="9">
    <source>
        <dbReference type="EMBL" id="NOU64742.1"/>
    </source>
</evidence>
<dbReference type="InterPro" id="IPR045851">
    <property type="entry name" value="AMP-bd_C_sf"/>
</dbReference>
<dbReference type="InterPro" id="IPR020845">
    <property type="entry name" value="AMP-binding_CS"/>
</dbReference>
<dbReference type="InterPro" id="IPR025110">
    <property type="entry name" value="AMP-bd_C"/>
</dbReference>
<dbReference type="InterPro" id="IPR009081">
    <property type="entry name" value="PP-bd_ACP"/>
</dbReference>
<dbReference type="Proteomes" id="UP000653578">
    <property type="component" value="Unassembled WGS sequence"/>
</dbReference>
<feature type="domain" description="Carrier" evidence="8">
    <location>
        <begin position="965"/>
        <end position="1038"/>
    </location>
</feature>
<dbReference type="Pfam" id="PF13193">
    <property type="entry name" value="AMP-binding_C"/>
    <property type="match status" value="1"/>
</dbReference>
<dbReference type="Gene3D" id="3.40.50.980">
    <property type="match status" value="2"/>
</dbReference>
<name>A0ABX1X8U0_9BACL</name>
<dbReference type="InterPro" id="IPR010071">
    <property type="entry name" value="AA_adenyl_dom"/>
</dbReference>
<keyword evidence="7" id="KW-0511">Multifunctional enzyme</keyword>
<proteinExistence type="inferred from homology"/>
<dbReference type="SUPFAM" id="SSF52777">
    <property type="entry name" value="CoA-dependent acyltransferases"/>
    <property type="match status" value="4"/>
</dbReference>
<dbReference type="InterPro" id="IPR000873">
    <property type="entry name" value="AMP-dep_synth/lig_dom"/>
</dbReference>
<dbReference type="NCBIfam" id="TIGR01733">
    <property type="entry name" value="AA-adenyl-dom"/>
    <property type="match status" value="1"/>
</dbReference>
<dbReference type="RefSeq" id="WP_171630455.1">
    <property type="nucleotide sequence ID" value="NZ_WHNY01000037.1"/>
</dbReference>
<dbReference type="Pfam" id="PF00501">
    <property type="entry name" value="AMP-binding"/>
    <property type="match status" value="1"/>
</dbReference>
<dbReference type="Gene3D" id="1.10.1200.10">
    <property type="entry name" value="ACP-like"/>
    <property type="match status" value="1"/>
</dbReference>